<dbReference type="InParanoid" id="B9S1V1"/>
<gene>
    <name evidence="1" type="ORF">RCOM_1322820</name>
</gene>
<dbReference type="EMBL" id="EQ973846">
    <property type="protein sequence ID" value="EEF42294.1"/>
    <property type="molecule type" value="Genomic_DNA"/>
</dbReference>
<evidence type="ECO:0000313" key="1">
    <source>
        <dbReference type="EMBL" id="EEF42294.1"/>
    </source>
</evidence>
<organism evidence="1 2">
    <name type="scientific">Ricinus communis</name>
    <name type="common">Castor bean</name>
    <dbReference type="NCBI Taxonomy" id="3988"/>
    <lineage>
        <taxon>Eukaryota</taxon>
        <taxon>Viridiplantae</taxon>
        <taxon>Streptophyta</taxon>
        <taxon>Embryophyta</taxon>
        <taxon>Tracheophyta</taxon>
        <taxon>Spermatophyta</taxon>
        <taxon>Magnoliopsida</taxon>
        <taxon>eudicotyledons</taxon>
        <taxon>Gunneridae</taxon>
        <taxon>Pentapetalae</taxon>
        <taxon>rosids</taxon>
        <taxon>fabids</taxon>
        <taxon>Malpighiales</taxon>
        <taxon>Euphorbiaceae</taxon>
        <taxon>Acalyphoideae</taxon>
        <taxon>Acalypheae</taxon>
        <taxon>Ricinus</taxon>
    </lineage>
</organism>
<sequence>MEQEKKREMMVEDKILETIKACEQRQECPLVMGMEVAKCLVSLGISVPSPELGQVLVSYLCFQNNHPSLWKFLQQSLSSRLVSSLHVLSLLSSRVIPNRRSQPEAYRLYLELLSRFLFSADTIGDDARKEKYVFV</sequence>
<dbReference type="STRING" id="3988.B9S1V1"/>
<dbReference type="PANTHER" id="PTHR33739">
    <property type="entry name" value="OS07G0681500 PROTEIN"/>
    <property type="match status" value="1"/>
</dbReference>
<dbReference type="PANTHER" id="PTHR33739:SF3">
    <property type="entry name" value="OS07G0681500 PROTEIN"/>
    <property type="match status" value="1"/>
</dbReference>
<keyword evidence="2" id="KW-1185">Reference proteome</keyword>
<dbReference type="GO" id="GO:2000762">
    <property type="term" value="P:regulation of phenylpropanoid metabolic process"/>
    <property type="evidence" value="ECO:0007669"/>
    <property type="project" value="InterPro"/>
</dbReference>
<dbReference type="GO" id="GO:0016592">
    <property type="term" value="C:mediator complex"/>
    <property type="evidence" value="ECO:0007669"/>
    <property type="project" value="InterPro"/>
</dbReference>
<name>B9S1V1_RICCO</name>
<reference evidence="2" key="1">
    <citation type="journal article" date="2010" name="Nat. Biotechnol.">
        <title>Draft genome sequence of the oilseed species Ricinus communis.</title>
        <authorList>
            <person name="Chan A.P."/>
            <person name="Crabtree J."/>
            <person name="Zhao Q."/>
            <person name="Lorenzi H."/>
            <person name="Orvis J."/>
            <person name="Puiu D."/>
            <person name="Melake-Berhan A."/>
            <person name="Jones K.M."/>
            <person name="Redman J."/>
            <person name="Chen G."/>
            <person name="Cahoon E.B."/>
            <person name="Gedil M."/>
            <person name="Stanke M."/>
            <person name="Haas B.J."/>
            <person name="Wortman J.R."/>
            <person name="Fraser-Liggett C.M."/>
            <person name="Ravel J."/>
            <person name="Rabinowicz P.D."/>
        </authorList>
    </citation>
    <scope>NUCLEOTIDE SEQUENCE [LARGE SCALE GENOMIC DNA]</scope>
    <source>
        <strain evidence="2">cv. Hale</strain>
    </source>
</reference>
<dbReference type="AlphaFoldDB" id="B9S1V1"/>
<protein>
    <submittedName>
        <fullName evidence="1">Uncharacterized protein</fullName>
    </submittedName>
</protein>
<evidence type="ECO:0000313" key="2">
    <source>
        <dbReference type="Proteomes" id="UP000008311"/>
    </source>
</evidence>
<dbReference type="eggNOG" id="ENOG502QRBB">
    <property type="taxonomic scope" value="Eukaryota"/>
</dbReference>
<proteinExistence type="predicted"/>
<accession>B9S1V1</accession>
<dbReference type="InterPro" id="IPR039638">
    <property type="entry name" value="MED33A/B"/>
</dbReference>
<dbReference type="Proteomes" id="UP000008311">
    <property type="component" value="Unassembled WGS sequence"/>
</dbReference>